<feature type="domain" description="TRASH" evidence="2">
    <location>
        <begin position="65"/>
        <end position="100"/>
    </location>
</feature>
<evidence type="ECO:0000313" key="4">
    <source>
        <dbReference type="Proteomes" id="UP000298787"/>
    </source>
</evidence>
<feature type="region of interest" description="Disordered" evidence="1">
    <location>
        <begin position="30"/>
        <end position="61"/>
    </location>
</feature>
<dbReference type="EMBL" id="CM014090">
    <property type="protein sequence ID" value="TKS81299.1"/>
    <property type="molecule type" value="Genomic_DNA"/>
</dbReference>
<organism evidence="3 4">
    <name type="scientific">Collichthys lucidus</name>
    <name type="common">Big head croaker</name>
    <name type="synonym">Sciaena lucida</name>
    <dbReference type="NCBI Taxonomy" id="240159"/>
    <lineage>
        <taxon>Eukaryota</taxon>
        <taxon>Metazoa</taxon>
        <taxon>Chordata</taxon>
        <taxon>Craniata</taxon>
        <taxon>Vertebrata</taxon>
        <taxon>Euteleostomi</taxon>
        <taxon>Actinopterygii</taxon>
        <taxon>Neopterygii</taxon>
        <taxon>Teleostei</taxon>
        <taxon>Neoteleostei</taxon>
        <taxon>Acanthomorphata</taxon>
        <taxon>Eupercaria</taxon>
        <taxon>Sciaenidae</taxon>
        <taxon>Collichthys</taxon>
    </lineage>
</organism>
<dbReference type="InterPro" id="IPR051284">
    <property type="entry name" value="ZnF_MYMT-QRICH1"/>
</dbReference>
<evidence type="ECO:0000313" key="3">
    <source>
        <dbReference type="EMBL" id="TKS81299.1"/>
    </source>
</evidence>
<dbReference type="STRING" id="240159.A0A4U5V193"/>
<dbReference type="PANTHER" id="PTHR45736:SF5">
    <property type="entry name" value="ZINC FINGER MYM-TYPE PROTEIN 4"/>
    <property type="match status" value="1"/>
</dbReference>
<dbReference type="PANTHER" id="PTHR45736">
    <property type="entry name" value="ZINC FINGER MYM-TYPE PROTEIN"/>
    <property type="match status" value="1"/>
</dbReference>
<dbReference type="SMART" id="SM00746">
    <property type="entry name" value="TRASH"/>
    <property type="match status" value="2"/>
</dbReference>
<sequence length="149" mass="17116">MITIPSDDNAYWHFCGAFCLSVFRHKKDKKGTDKIPDKWAEKRPERKPEKPLEKPAERPPEKPFCSVCKVANRIEHEVTHQGRLHRLCSDACFVTWRKMRQLAMNCCEGCGLYCNSSSGSCQTLTIERSQLNFCGPTCIGTYKQEPEIM</sequence>
<accession>A0A4U5V193</accession>
<reference evidence="3 4" key="1">
    <citation type="submission" date="2019-01" db="EMBL/GenBank/DDBJ databases">
        <title>Genome Assembly of Collichthys lucidus.</title>
        <authorList>
            <person name="Cai M."/>
            <person name="Xiao S."/>
        </authorList>
    </citation>
    <scope>NUCLEOTIDE SEQUENCE [LARGE SCALE GENOMIC DNA]</scope>
    <source>
        <strain evidence="3">JT15FE1705JMU</strain>
        <tissue evidence="3">Muscle</tissue>
    </source>
</reference>
<dbReference type="AlphaFoldDB" id="A0A4U5V193"/>
<evidence type="ECO:0000256" key="1">
    <source>
        <dbReference type="SAM" id="MobiDB-lite"/>
    </source>
</evidence>
<keyword evidence="4" id="KW-1185">Reference proteome</keyword>
<dbReference type="InterPro" id="IPR011017">
    <property type="entry name" value="TRASH_dom"/>
</dbReference>
<evidence type="ECO:0000259" key="2">
    <source>
        <dbReference type="SMART" id="SM00746"/>
    </source>
</evidence>
<gene>
    <name evidence="3" type="ORF">D9C73_015404</name>
</gene>
<name>A0A4U5V193_COLLU</name>
<protein>
    <submittedName>
        <fullName evidence="3">Zinc finger MYM-type protein 4</fullName>
    </submittedName>
</protein>
<feature type="domain" description="TRASH" evidence="2">
    <location>
        <begin position="107"/>
        <end position="146"/>
    </location>
</feature>
<dbReference type="Proteomes" id="UP000298787">
    <property type="component" value="Chromosome 13"/>
</dbReference>
<proteinExistence type="predicted"/>